<proteinExistence type="predicted"/>
<dbReference type="RefSeq" id="WP_147555837.1">
    <property type="nucleotide sequence ID" value="NZ_VOWJ01000031.1"/>
</dbReference>
<evidence type="ECO:0000313" key="1">
    <source>
        <dbReference type="EMBL" id="TXE86216.1"/>
    </source>
</evidence>
<gene>
    <name evidence="1" type="ORF">FPD38_06065</name>
</gene>
<organism evidence="1 2">
    <name type="scientific">Campylobacter volucris</name>
    <dbReference type="NCBI Taxonomy" id="1031542"/>
    <lineage>
        <taxon>Bacteria</taxon>
        <taxon>Pseudomonadati</taxon>
        <taxon>Campylobacterota</taxon>
        <taxon>Epsilonproteobacteria</taxon>
        <taxon>Campylobacterales</taxon>
        <taxon>Campylobacteraceae</taxon>
        <taxon>Campylobacter</taxon>
    </lineage>
</organism>
<accession>A0A5C7DSC4</accession>
<name>A0A5C7DSC4_9BACT</name>
<dbReference type="EMBL" id="VOWJ01000031">
    <property type="protein sequence ID" value="TXE86216.1"/>
    <property type="molecule type" value="Genomic_DNA"/>
</dbReference>
<comment type="caution">
    <text evidence="1">The sequence shown here is derived from an EMBL/GenBank/DDBJ whole genome shotgun (WGS) entry which is preliminary data.</text>
</comment>
<sequence>MKQENFNAILTHFKIILDDIALIDLSLLTKMKKIYAISGKHTQNKTLLVVFSFTKSKVLLKNAQNLEKIFFDIKEHSKTTYNESIFFHQALICSKAKNYLNSKEITTYALV</sequence>
<protein>
    <submittedName>
        <fullName evidence="1">Uncharacterized protein</fullName>
    </submittedName>
</protein>
<evidence type="ECO:0000313" key="2">
    <source>
        <dbReference type="Proteomes" id="UP000321629"/>
    </source>
</evidence>
<dbReference type="AlphaFoldDB" id="A0A5C7DSC4"/>
<dbReference type="Proteomes" id="UP000321629">
    <property type="component" value="Unassembled WGS sequence"/>
</dbReference>
<reference evidence="1 2" key="1">
    <citation type="submission" date="2019-07" db="EMBL/GenBank/DDBJ databases">
        <title>Rapid identification of Enteric Bacteria from Whole Genome Sequences (WGS) using Average Nucleotide Identity (ANI).</title>
        <authorList>
            <person name="Lane C."/>
        </authorList>
    </citation>
    <scope>NUCLEOTIDE SEQUENCE [LARGE SCALE GENOMIC DNA]</scope>
    <source>
        <strain evidence="1 2">2016D-0084</strain>
    </source>
</reference>